<evidence type="ECO:0000313" key="9">
    <source>
        <dbReference type="EMBL" id="MEW9309259.1"/>
    </source>
</evidence>
<keyword evidence="10" id="KW-1185">Reference proteome</keyword>
<evidence type="ECO:0000256" key="1">
    <source>
        <dbReference type="ARBA" id="ARBA00022605"/>
    </source>
</evidence>
<evidence type="ECO:0000256" key="6">
    <source>
        <dbReference type="ARBA" id="ARBA00022840"/>
    </source>
</evidence>
<dbReference type="InterPro" id="IPR011009">
    <property type="entry name" value="Kinase-like_dom_sf"/>
</dbReference>
<accession>A0ABV3PVG8</accession>
<sequence length="336" mass="37107">MADNLTQELKNALLERAGEALRHWPVPAQQPQFLKYRENAVFRIVLADGRPAALRLHRAGYHDEAALQSELAWMTALKRGGLAVPASIPAADGRSLVPLAGNALFAAQHADVVSWVEGMPLGQTGTPLAQSPGKQTELFFRIGQAMATMHDLADAWQQPPGFHRPAWDVDGLVGGRPLWGRFWECPGLSPQESEALAALRVRLRQALDSHAPRLDYGLIHADLVRENVFITNSGVAFIDFDDCGHGYRLFDIATALLKNRREPVYPTIERALIAGYRSRRDLSDETLAALPLFLTLRSLTYIGWLAQRPDTPDAAGRLSRYLKESLQLADALQIDA</sequence>
<dbReference type="Proteomes" id="UP001555786">
    <property type="component" value="Unassembled WGS sequence"/>
</dbReference>
<keyword evidence="6" id="KW-0067">ATP-binding</keyword>
<feature type="domain" description="Aminoglycoside phosphotransferase" evidence="8">
    <location>
        <begin position="37"/>
        <end position="281"/>
    </location>
</feature>
<dbReference type="Pfam" id="PF01636">
    <property type="entry name" value="APH"/>
    <property type="match status" value="1"/>
</dbReference>
<evidence type="ECO:0000256" key="3">
    <source>
        <dbReference type="ARBA" id="ARBA00022697"/>
    </source>
</evidence>
<dbReference type="Gene3D" id="3.90.1200.10">
    <property type="match status" value="1"/>
</dbReference>
<comment type="similarity">
    <text evidence="7">Belongs to the pseudomonas-type ThrB family.</text>
</comment>
<evidence type="ECO:0000256" key="2">
    <source>
        <dbReference type="ARBA" id="ARBA00022679"/>
    </source>
</evidence>
<comment type="caution">
    <text evidence="9">The sequence shown here is derived from an EMBL/GenBank/DDBJ whole genome shotgun (WGS) entry which is preliminary data.</text>
</comment>
<dbReference type="InterPro" id="IPR005280">
    <property type="entry name" value="Homoserine_kinase_II"/>
</dbReference>
<evidence type="ECO:0000256" key="4">
    <source>
        <dbReference type="ARBA" id="ARBA00022741"/>
    </source>
</evidence>
<evidence type="ECO:0000256" key="7">
    <source>
        <dbReference type="ARBA" id="ARBA00038240"/>
    </source>
</evidence>
<keyword evidence="1" id="KW-0028">Amino-acid biosynthesis</keyword>
<dbReference type="EMBL" id="JBFNQD010000013">
    <property type="protein sequence ID" value="MEW9309259.1"/>
    <property type="molecule type" value="Genomic_DNA"/>
</dbReference>
<reference evidence="9 10" key="1">
    <citation type="submission" date="2024-07" db="EMBL/GenBank/DDBJ databases">
        <title>Description of Labrys sedimenti sp. nov., isolated from a diclofenac-degrading enrichment culture.</title>
        <authorList>
            <person name="Tancsics A."/>
            <person name="Csepanyi A."/>
        </authorList>
    </citation>
    <scope>NUCLEOTIDE SEQUENCE [LARGE SCALE GENOMIC DNA]</scope>
    <source>
        <strain evidence="9 10">LMG 23578</strain>
    </source>
</reference>
<evidence type="ECO:0000313" key="10">
    <source>
        <dbReference type="Proteomes" id="UP001555786"/>
    </source>
</evidence>
<keyword evidence="3" id="KW-0791">Threonine biosynthesis</keyword>
<dbReference type="InterPro" id="IPR002575">
    <property type="entry name" value="Aminoglycoside_PTrfase"/>
</dbReference>
<dbReference type="CDD" id="cd05153">
    <property type="entry name" value="HomoserineK_II"/>
    <property type="match status" value="1"/>
</dbReference>
<evidence type="ECO:0000259" key="8">
    <source>
        <dbReference type="Pfam" id="PF01636"/>
    </source>
</evidence>
<evidence type="ECO:0000256" key="5">
    <source>
        <dbReference type="ARBA" id="ARBA00022777"/>
    </source>
</evidence>
<protein>
    <submittedName>
        <fullName evidence="9">Phosphotransferase</fullName>
    </submittedName>
</protein>
<gene>
    <name evidence="9" type="ORF">ABXS05_27165</name>
</gene>
<dbReference type="PANTHER" id="PTHR21064:SF6">
    <property type="entry name" value="AMINOGLYCOSIDE PHOSPHOTRANSFERASE DOMAIN-CONTAINING PROTEIN"/>
    <property type="match status" value="1"/>
</dbReference>
<dbReference type="RefSeq" id="WP_367626019.1">
    <property type="nucleotide sequence ID" value="NZ_JBFNQD010000013.1"/>
</dbReference>
<proteinExistence type="inferred from homology"/>
<keyword evidence="4" id="KW-0547">Nucleotide-binding</keyword>
<dbReference type="SUPFAM" id="SSF56112">
    <property type="entry name" value="Protein kinase-like (PK-like)"/>
    <property type="match status" value="1"/>
</dbReference>
<keyword evidence="5" id="KW-0418">Kinase</keyword>
<keyword evidence="2" id="KW-0808">Transferase</keyword>
<dbReference type="PANTHER" id="PTHR21064">
    <property type="entry name" value="AMINOGLYCOSIDE PHOSPHOTRANSFERASE DOMAIN-CONTAINING PROTEIN-RELATED"/>
    <property type="match status" value="1"/>
</dbReference>
<organism evidence="9 10">
    <name type="scientific">Labrys neptuniae</name>
    <dbReference type="NCBI Taxonomy" id="376174"/>
    <lineage>
        <taxon>Bacteria</taxon>
        <taxon>Pseudomonadati</taxon>
        <taxon>Pseudomonadota</taxon>
        <taxon>Alphaproteobacteria</taxon>
        <taxon>Hyphomicrobiales</taxon>
        <taxon>Xanthobacteraceae</taxon>
        <taxon>Labrys</taxon>
    </lineage>
</organism>
<dbReference type="InterPro" id="IPR050249">
    <property type="entry name" value="Pseudomonas-type_ThrB"/>
</dbReference>
<name>A0ABV3PVG8_9HYPH</name>